<dbReference type="NCBIfam" id="TIGR01031">
    <property type="entry name" value="rpmF_bact"/>
    <property type="match status" value="1"/>
</dbReference>
<dbReference type="Pfam" id="PF01783">
    <property type="entry name" value="Ribosomal_L32p"/>
    <property type="match status" value="1"/>
</dbReference>
<comment type="similarity">
    <text evidence="1">Belongs to the bacterial ribosomal protein bL32 family.</text>
</comment>
<dbReference type="SUPFAM" id="SSF57829">
    <property type="entry name" value="Zn-binding ribosomal proteins"/>
    <property type="match status" value="1"/>
</dbReference>
<dbReference type="InterPro" id="IPR044957">
    <property type="entry name" value="Ribosomal_bL32_bact"/>
</dbReference>
<protein>
    <recommendedName>
        <fullName evidence="5">50S ribosomal protein L32</fullName>
    </recommendedName>
</protein>
<dbReference type="InterPro" id="IPR002677">
    <property type="entry name" value="Ribosomal_bL32"/>
</dbReference>
<keyword evidence="2" id="KW-0689">Ribosomal protein</keyword>
<evidence type="ECO:0000256" key="1">
    <source>
        <dbReference type="ARBA" id="ARBA00008560"/>
    </source>
</evidence>
<evidence type="ECO:0000313" key="4">
    <source>
        <dbReference type="EMBL" id="VAX37950.1"/>
    </source>
</evidence>
<evidence type="ECO:0000256" key="2">
    <source>
        <dbReference type="ARBA" id="ARBA00022980"/>
    </source>
</evidence>
<dbReference type="InterPro" id="IPR011332">
    <property type="entry name" value="Ribosomal_zn-bd"/>
</dbReference>
<dbReference type="PANTHER" id="PTHR35534:SF1">
    <property type="entry name" value="LARGE RIBOSOMAL SUBUNIT PROTEIN BL32"/>
    <property type="match status" value="1"/>
</dbReference>
<accession>A0A3B1DS98</accession>
<name>A0A3B1DS98_9ZZZZ</name>
<dbReference type="AlphaFoldDB" id="A0A3B1DS98"/>
<evidence type="ECO:0008006" key="5">
    <source>
        <dbReference type="Google" id="ProtNLM"/>
    </source>
</evidence>
<organism evidence="4">
    <name type="scientific">hydrothermal vent metagenome</name>
    <dbReference type="NCBI Taxonomy" id="652676"/>
    <lineage>
        <taxon>unclassified sequences</taxon>
        <taxon>metagenomes</taxon>
        <taxon>ecological metagenomes</taxon>
    </lineage>
</organism>
<dbReference type="PANTHER" id="PTHR35534">
    <property type="entry name" value="50S RIBOSOMAL PROTEIN L32"/>
    <property type="match status" value="1"/>
</dbReference>
<dbReference type="GO" id="GO:0015934">
    <property type="term" value="C:large ribosomal subunit"/>
    <property type="evidence" value="ECO:0007669"/>
    <property type="project" value="InterPro"/>
</dbReference>
<dbReference type="EMBL" id="UOGJ01000144">
    <property type="protein sequence ID" value="VAX37950.1"/>
    <property type="molecule type" value="Genomic_DNA"/>
</dbReference>
<dbReference type="GO" id="GO:0003735">
    <property type="term" value="F:structural constituent of ribosome"/>
    <property type="evidence" value="ECO:0007669"/>
    <property type="project" value="InterPro"/>
</dbReference>
<dbReference type="GO" id="GO:0006412">
    <property type="term" value="P:translation"/>
    <property type="evidence" value="ECO:0007669"/>
    <property type="project" value="InterPro"/>
</dbReference>
<proteinExistence type="inferred from homology"/>
<reference evidence="4" key="1">
    <citation type="submission" date="2018-06" db="EMBL/GenBank/DDBJ databases">
        <authorList>
            <person name="Zhirakovskaya E."/>
        </authorList>
    </citation>
    <scope>NUCLEOTIDE SEQUENCE</scope>
</reference>
<keyword evidence="3" id="KW-0687">Ribonucleoprotein</keyword>
<evidence type="ECO:0000256" key="3">
    <source>
        <dbReference type="ARBA" id="ARBA00023274"/>
    </source>
</evidence>
<gene>
    <name evidence="4" type="ORF">MNBD_UNCLBAC01-424</name>
</gene>
<sequence length="65" mass="7795">MAHPKRQHSRQRQRKRRTHYKATIANFASCSQCEKPILSHRICPFCGYYKDQQILVMKTTEKTEE</sequence>
<dbReference type="HAMAP" id="MF_00340">
    <property type="entry name" value="Ribosomal_bL32"/>
    <property type="match status" value="1"/>
</dbReference>